<comment type="caution">
    <text evidence="2">The sequence shown here is derived from an EMBL/GenBank/DDBJ whole genome shotgun (WGS) entry which is preliminary data.</text>
</comment>
<evidence type="ECO:0000313" key="3">
    <source>
        <dbReference type="Proteomes" id="UP000308365"/>
    </source>
</evidence>
<feature type="non-terminal residue" evidence="2">
    <location>
        <position position="83"/>
    </location>
</feature>
<sequence>ITVVGKSSIVWWFVENSFEPKISSTTGHLLSSTKTIDVAGNKCDIIAKEISAKTTVNLKDSKEVSQRIPFTHTNPPPPPPPFG</sequence>
<reference evidence="3" key="1">
    <citation type="journal article" date="2019" name="IScience">
        <title>Narwhal Genome Reveals Long-Term Low Genetic Diversity despite Current Large Abundance Size.</title>
        <authorList>
            <person name="Westbury M.V."/>
            <person name="Petersen B."/>
            <person name="Garde E."/>
            <person name="Heide-Jorgensen M.P."/>
            <person name="Lorenzen E.D."/>
        </authorList>
    </citation>
    <scope>NUCLEOTIDE SEQUENCE [LARGE SCALE GENOMIC DNA]</scope>
</reference>
<feature type="non-terminal residue" evidence="2">
    <location>
        <position position="1"/>
    </location>
</feature>
<protein>
    <submittedName>
        <fullName evidence="2">Uncharacterized protein</fullName>
    </submittedName>
</protein>
<evidence type="ECO:0000256" key="1">
    <source>
        <dbReference type="SAM" id="MobiDB-lite"/>
    </source>
</evidence>
<dbReference type="EMBL" id="RWIC01000024">
    <property type="protein sequence ID" value="TKC52607.1"/>
    <property type="molecule type" value="Genomic_DNA"/>
</dbReference>
<evidence type="ECO:0000313" key="2">
    <source>
        <dbReference type="EMBL" id="TKC52607.1"/>
    </source>
</evidence>
<feature type="compositionally biased region" description="Pro residues" evidence="1">
    <location>
        <begin position="74"/>
        <end position="83"/>
    </location>
</feature>
<organism evidence="2 3">
    <name type="scientific">Monodon monoceros</name>
    <name type="common">Narwhal</name>
    <name type="synonym">Ceratodon monodon</name>
    <dbReference type="NCBI Taxonomy" id="40151"/>
    <lineage>
        <taxon>Eukaryota</taxon>
        <taxon>Metazoa</taxon>
        <taxon>Chordata</taxon>
        <taxon>Craniata</taxon>
        <taxon>Vertebrata</taxon>
        <taxon>Euteleostomi</taxon>
        <taxon>Mammalia</taxon>
        <taxon>Eutheria</taxon>
        <taxon>Laurasiatheria</taxon>
        <taxon>Artiodactyla</taxon>
        <taxon>Whippomorpha</taxon>
        <taxon>Cetacea</taxon>
        <taxon>Odontoceti</taxon>
        <taxon>Monodontidae</taxon>
        <taxon>Monodon</taxon>
    </lineage>
</organism>
<dbReference type="AlphaFoldDB" id="A0A4U1FRY1"/>
<dbReference type="Proteomes" id="UP000308365">
    <property type="component" value="Unassembled WGS sequence"/>
</dbReference>
<gene>
    <name evidence="2" type="ORF">EI555_018056</name>
</gene>
<proteinExistence type="predicted"/>
<name>A0A4U1FRY1_MONMO</name>
<dbReference type="InterPro" id="IPR027417">
    <property type="entry name" value="P-loop_NTPase"/>
</dbReference>
<feature type="region of interest" description="Disordered" evidence="1">
    <location>
        <begin position="63"/>
        <end position="83"/>
    </location>
</feature>
<accession>A0A4U1FRY1</accession>
<dbReference type="Gene3D" id="3.40.50.300">
    <property type="entry name" value="P-loop containing nucleotide triphosphate hydrolases"/>
    <property type="match status" value="1"/>
</dbReference>